<dbReference type="PANTHER" id="PTHR30287:SF2">
    <property type="entry name" value="BLL1001 PROTEIN"/>
    <property type="match status" value="1"/>
</dbReference>
<feature type="transmembrane region" description="Helical" evidence="6">
    <location>
        <begin position="1845"/>
        <end position="1870"/>
    </location>
</feature>
<evidence type="ECO:0000256" key="2">
    <source>
        <dbReference type="ARBA" id="ARBA00022475"/>
    </source>
</evidence>
<dbReference type="InterPro" id="IPR038766">
    <property type="entry name" value="Membrane_comp_ABC_pdt"/>
</dbReference>
<feature type="domain" description="ABC3 transporter permease C-terminal" evidence="7">
    <location>
        <begin position="2474"/>
        <end position="2590"/>
    </location>
</feature>
<feature type="transmembrane region" description="Helical" evidence="6">
    <location>
        <begin position="1753"/>
        <end position="1771"/>
    </location>
</feature>
<dbReference type="HOGENOM" id="CLU_227594_0_0_14"/>
<feature type="transmembrane region" description="Helical" evidence="6">
    <location>
        <begin position="1792"/>
        <end position="1825"/>
    </location>
</feature>
<evidence type="ECO:0000259" key="7">
    <source>
        <dbReference type="Pfam" id="PF02687"/>
    </source>
</evidence>
<keyword evidence="4 6" id="KW-1133">Transmembrane helix</keyword>
<dbReference type="PANTHER" id="PTHR30287">
    <property type="entry name" value="MEMBRANE COMPONENT OF PREDICTED ABC SUPERFAMILY METABOLITE UPTAKE TRANSPORTER"/>
    <property type="match status" value="1"/>
</dbReference>
<accession>C5J6Q7</accession>
<evidence type="ECO:0000313" key="8">
    <source>
        <dbReference type="EMBL" id="CAT05167.1"/>
    </source>
</evidence>
<feature type="transmembrane region" description="Helical" evidence="6">
    <location>
        <begin position="2522"/>
        <end position="2545"/>
    </location>
</feature>
<keyword evidence="9" id="KW-1185">Reference proteome</keyword>
<gene>
    <name evidence="8" type="ordered locus">MCJ_004650</name>
</gene>
<evidence type="ECO:0000256" key="5">
    <source>
        <dbReference type="ARBA" id="ARBA00023136"/>
    </source>
</evidence>
<name>C5J6Q7_MESCH</name>
<evidence type="ECO:0000256" key="1">
    <source>
        <dbReference type="ARBA" id="ARBA00004651"/>
    </source>
</evidence>
<proteinExistence type="predicted"/>
<feature type="domain" description="ABC3 transporter permease C-terminal" evidence="7">
    <location>
        <begin position="1756"/>
        <end position="1872"/>
    </location>
</feature>
<feature type="transmembrane region" description="Helical" evidence="6">
    <location>
        <begin position="2464"/>
        <end position="2490"/>
    </location>
</feature>
<feature type="transmembrane region" description="Helical" evidence="6">
    <location>
        <begin position="12"/>
        <end position="37"/>
    </location>
</feature>
<evidence type="ECO:0000256" key="3">
    <source>
        <dbReference type="ARBA" id="ARBA00022692"/>
    </source>
</evidence>
<dbReference type="KEGG" id="mco:MCJ_004650"/>
<organism evidence="8 9">
    <name type="scientific">Mesomycoplasma conjunctivae (strain ATCC 25834 / NCTC 10147 / HRC/581)</name>
    <name type="common">Mycoplasma conjunctivae</name>
    <dbReference type="NCBI Taxonomy" id="572263"/>
    <lineage>
        <taxon>Bacteria</taxon>
        <taxon>Bacillati</taxon>
        <taxon>Mycoplasmatota</taxon>
        <taxon>Mycoplasmoidales</taxon>
        <taxon>Metamycoplasmataceae</taxon>
        <taxon>Mesomycoplasma</taxon>
    </lineage>
</organism>
<dbReference type="Pfam" id="PF02687">
    <property type="entry name" value="FtsX"/>
    <property type="match status" value="2"/>
</dbReference>
<keyword evidence="5 6" id="KW-0472">Membrane</keyword>
<dbReference type="Proteomes" id="UP000001491">
    <property type="component" value="Chromosome"/>
</dbReference>
<evidence type="ECO:0000256" key="6">
    <source>
        <dbReference type="SAM" id="Phobius"/>
    </source>
</evidence>
<dbReference type="GO" id="GO:0005886">
    <property type="term" value="C:plasma membrane"/>
    <property type="evidence" value="ECO:0007669"/>
    <property type="project" value="UniProtKB-SubCell"/>
</dbReference>
<evidence type="ECO:0000256" key="4">
    <source>
        <dbReference type="ARBA" id="ARBA00022989"/>
    </source>
</evidence>
<evidence type="ECO:0000313" key="9">
    <source>
        <dbReference type="Proteomes" id="UP000001491"/>
    </source>
</evidence>
<feature type="transmembrane region" description="Helical" evidence="6">
    <location>
        <begin position="2565"/>
        <end position="2588"/>
    </location>
</feature>
<keyword evidence="3 6" id="KW-0812">Transmembrane</keyword>
<dbReference type="eggNOG" id="COG0577">
    <property type="taxonomic scope" value="Bacteria"/>
</dbReference>
<dbReference type="InterPro" id="IPR003838">
    <property type="entry name" value="ABC3_permease_C"/>
</dbReference>
<reference evidence="9" key="1">
    <citation type="journal article" date="2009" name="BMC Bioinformatics">
        <title>The Mycoplasma conjunctivae genome sequencing, annotation and analysis.</title>
        <authorList>
            <person name="Calderon-Copete S.P."/>
            <person name="Wigger G."/>
            <person name="Wunderlin C."/>
            <person name="Schmidheini T."/>
            <person name="Frey J."/>
            <person name="Quail M.A."/>
            <person name="Falquet L."/>
        </authorList>
    </citation>
    <scope>NUCLEOTIDE SEQUENCE [LARGE SCALE GENOMIC DNA]</scope>
    <source>
        <strain evidence="9">ATCC 25834 / NCTC 10147 / HRC/581</strain>
    </source>
</reference>
<dbReference type="EMBL" id="FM864216">
    <property type="protein sequence ID" value="CAT05167.1"/>
    <property type="molecule type" value="Genomic_DNA"/>
</dbReference>
<comment type="subcellular location">
    <subcellularLocation>
        <location evidence="1">Cell membrane</location>
        <topology evidence="1">Multi-pass membrane protein</topology>
    </subcellularLocation>
</comment>
<sequence>MLKILKHIFNSFLKNKVIFIGLTTLIFFTTGIFTLLFTTNSSYTNRLQEYKQVSKLQDATINTNFNYFGNAVDNGYDKLEADVYKSQNIANNKKQLLISSDFIKIADISNTQNDDNQYLSTLDFSREYYLNLGNLPVLSQFSVQKQTFLPIYNKVGNQFVKSTKSFNLQQNETITLDSTNYKLSDVILFHKEDNTIKIDFINDLVINGVTKKATFDPILGSLWFRQGVGRKLPQQKLLKLFGLTNNNGSLTLDSATTNNNEKIANIVLDATNQTITFSKNTFNLDNNLSWNSSNFFILDPGQQYNLKPEWISDINTKIEYINHKFQLKSLDAPQNTNFSGFIKQYLEYLRDRKPLEFEKIKNINYWEKRIITTIDNKSETTSTKITTSDLTTPLLQEKVNSNTPTTIAQIENLGNQNNINLITVEQLDDISNSNIRDATFLKISTDVRRFANAFLYDYLGKYQQNINGKTTKVVDALGTREFITIDLSNPDEKQVDKKNQVIQFINSGISPSDFDTLEFDGRKISQKQQVGRLYDETLKYQKGQKSLLFSDNDPVINEVTSQIPPRYTAQIISQIFSGYATDPNYVDLKVIFDNYIVRDPKTVGLDTKLAQKIVLLSKEDQSDGKEYGVISLGANIFGIVTKIDNQNWEYNTINTYNSINELTNFLEANQLELKANIGANGWLRSIQDFNNTKTVPFIFYAPSTDVLNEINNQKSIKLLFSQAAAAINNSVLVTQGFLLKPDVDALAKAFSKAADELELVAILSGSKKNYDILNQWIFKSLYYLTSDNRATIVNDILANLVDKIIEKSSHISNQQDRSIFIIEQIFAIKPFLRVFGINALDKFDEFLSAKDLARAIKDPVAILNGIKDLAYSIEFEKVFKNIDNWFKNHSQKDNKIHLFSSAILFQEISANINEQIFKSGLIKIINNINFEAILSTKTKANGKGFLGFLIQPILDKYAKEKHNEIITILKKLQADDSKPFSNIADGLVNLVANFDFKIFATNLEKVFAIATTSDNSDPEKILTFEKQTIDNNRLFVALLATLFRDERSRQNTINQVIKILNISDKSTNIGSNLVGINYIQPAKDDSKIDIFDLQSLSATKGNANLVDNIESALASLKTKLNQSNPENNISNTFSLSATERSFLVNFLNVKSFTDSADLLAKINEFEKVFNLFKLANFSKTGSFISNILNLDNAAFANLNSIGDVFYQLTNSLVYDDGERGNLNDFSQDEKNKLFVIYRLASQDLTNSLQQKIFQSPLSNISYSISLFRFWIDFVAQNDLSAADLKQAFKILYDSASDANSQLFQALNSTELFGQANIAQQEGLIKGLPSPSRSILFPKQTTNELLKAGQLDRLLSDPIFDKVYKNKDNKNISLRQWLLDNRVDLVENLGYIAYYNKNYPFAINYAKALPIVVNDYLLDSNKINQENKAYLQQLSYHFAAPNPLLKALNLEFLGLSEFISSQLPQIPLWFASNAQQKQGSNNSNLAFILQNRLPLSKEIIDQQQNNSLQQFVANLSADNSNLKVAAAPSLNLDYYFINTFTEKNFANSLNSSFFGIDIPSLARDILSNVLVVRSFFNLVNFNDNRAYVIKLNDSFIRANNKAIYNGPIPQTSEEIEALISKLDERFILNANGLKYIIVGKDFTVDYLYPVLDEKNLQLDPTNQALGFVNKWGFDKVRYSFRSNPIKSYLLVKLVPGANLEDFKKDTDKFINTNFAQANSQKTFAVDEFDFINPERSLRVSVGSTIINSFSSTNIYLTIFLSILAIFAVSFITKRYISNNNKVLGILRAQGYSLFEIASSFIAISFFIAFIGGILGYISGFFLRIPIINLISRFWEFDVSYTSFEPISFVASIIAPFVILTLLIYAIIFWILRQKPHQLLSGISEINTSKTAQKIAKVFWKRSITSKFSISLALNSAWKLVSLAVSIILVQFILIFSLASQNIFTTAIDKTYQHRKYNYKVNLYTPTAEGGPIVPYDPKNLVNNLYVPSGDPAEVDQVTYNYFKPGEALVFGSKNQNGKRIANNPIVITRSSLNIKTVANTSTTIFDIVLGQLPESLKNNIFSISDKVVSQLEASQNIQTIKINGQDFSFRGEAPNYLPYFKFIKDADAPQQGRFWYFSYDKQKQAYQASEVSLFGNNRDAYRQFLVDSYASPQVNKDFTISFGGIQFDRNQDEIYSYIETNYQGKTSKEAGLKIYGYQPNSKLVKISDASGNNLLAKIANLKLAPNVYPLIANNVFLQKHNLDIGSQIELPILNKTNRFLNVIEGKTSENITFEIVGISNTFINSELTTTQDVVNKLIGLDAFEQDLAAFGLKPFNGILIAGQDLEQLSSSFGLYSPSGYWAGHPDINPTQITSDDAAGFFASIFAFDSDATHQGLLQRQGLALEKIYQVINWSQRDNPNNWSIKDGVDLSYSNLTSSAFIRQNIGAIREALKNFNSIYGNNSLYQIETQGVEARNIETNFISNFGFLFGTGINLVVIIFLIVSVIILLIISSSIINENEKNIAILGILGYSNWSKIKLFFSIYLPLVIFASILAIPIVVAIMSIFNSAILSVNSIFLALSLTWPIFFISLAIILIVFSATLGLSWYILNKKRAISVLKEKD</sequence>
<feature type="transmembrane region" description="Helical" evidence="6">
    <location>
        <begin position="1915"/>
        <end position="1937"/>
    </location>
</feature>
<keyword evidence="2" id="KW-1003">Cell membrane</keyword>
<protein>
    <submittedName>
        <fullName evidence="8">ABC transporter permease protein</fullName>
    </submittedName>
</protein>